<sequence length="130" mass="15370">MLKRTRLYSVLFNRCPKCHEGKFFKHDSAYWPVREFDKMNQSCSHCGESFMPEPGFYYGAMYLSYAFYVGVILIAVPIGLKWLDFDITQLITWLIPLFIILTPIFFRMARRAWITIFVPYTGRKESKTSV</sequence>
<keyword evidence="3" id="KW-1185">Reference proteome</keyword>
<keyword evidence="1" id="KW-1133">Transmembrane helix</keyword>
<evidence type="ECO:0000256" key="1">
    <source>
        <dbReference type="SAM" id="Phobius"/>
    </source>
</evidence>
<evidence type="ECO:0000313" key="2">
    <source>
        <dbReference type="EMBL" id="GAA4446313.1"/>
    </source>
</evidence>
<dbReference type="EMBL" id="BAABEY010000036">
    <property type="protein sequence ID" value="GAA4446313.1"/>
    <property type="molecule type" value="Genomic_DNA"/>
</dbReference>
<dbReference type="Proteomes" id="UP001501508">
    <property type="component" value="Unassembled WGS sequence"/>
</dbReference>
<accession>A0ABP8M8B7</accession>
<feature type="transmembrane region" description="Helical" evidence="1">
    <location>
        <begin position="56"/>
        <end position="78"/>
    </location>
</feature>
<reference evidence="3" key="1">
    <citation type="journal article" date="2019" name="Int. J. Syst. Evol. Microbiol.">
        <title>The Global Catalogue of Microorganisms (GCM) 10K type strain sequencing project: providing services to taxonomists for standard genome sequencing and annotation.</title>
        <authorList>
            <consortium name="The Broad Institute Genomics Platform"/>
            <consortium name="The Broad Institute Genome Sequencing Center for Infectious Disease"/>
            <person name="Wu L."/>
            <person name="Ma J."/>
        </authorList>
    </citation>
    <scope>NUCLEOTIDE SEQUENCE [LARGE SCALE GENOMIC DNA]</scope>
    <source>
        <strain evidence="3">JCM 31920</strain>
    </source>
</reference>
<protein>
    <submittedName>
        <fullName evidence="2">DUF983 domain-containing protein</fullName>
    </submittedName>
</protein>
<organism evidence="2 3">
    <name type="scientific">Ravibacter arvi</name>
    <dbReference type="NCBI Taxonomy" id="2051041"/>
    <lineage>
        <taxon>Bacteria</taxon>
        <taxon>Pseudomonadati</taxon>
        <taxon>Bacteroidota</taxon>
        <taxon>Cytophagia</taxon>
        <taxon>Cytophagales</taxon>
        <taxon>Spirosomataceae</taxon>
        <taxon>Ravibacter</taxon>
    </lineage>
</organism>
<proteinExistence type="predicted"/>
<comment type="caution">
    <text evidence="2">The sequence shown here is derived from an EMBL/GenBank/DDBJ whole genome shotgun (WGS) entry which is preliminary data.</text>
</comment>
<name>A0ABP8M8B7_9BACT</name>
<keyword evidence="1" id="KW-0472">Membrane</keyword>
<evidence type="ECO:0000313" key="3">
    <source>
        <dbReference type="Proteomes" id="UP001501508"/>
    </source>
</evidence>
<gene>
    <name evidence="2" type="ORF">GCM10023091_39180</name>
</gene>
<keyword evidence="1" id="KW-0812">Transmembrane</keyword>
<feature type="transmembrane region" description="Helical" evidence="1">
    <location>
        <begin position="90"/>
        <end position="106"/>
    </location>
</feature>
<dbReference type="InterPro" id="IPR009325">
    <property type="entry name" value="DUF983"/>
</dbReference>
<dbReference type="Pfam" id="PF06170">
    <property type="entry name" value="DUF983"/>
    <property type="match status" value="1"/>
</dbReference>